<dbReference type="Gene3D" id="3.40.30.10">
    <property type="entry name" value="Glutaredoxin"/>
    <property type="match status" value="1"/>
</dbReference>
<protein>
    <recommendedName>
        <fullName evidence="2">Thioredoxin domain-containing protein</fullName>
    </recommendedName>
</protein>
<feature type="domain" description="Thioredoxin" evidence="2">
    <location>
        <begin position="11"/>
        <end position="190"/>
    </location>
</feature>
<dbReference type="PROSITE" id="PS51352">
    <property type="entry name" value="THIOREDOXIN_2"/>
    <property type="match status" value="1"/>
</dbReference>
<dbReference type="GO" id="GO:0016491">
    <property type="term" value="F:oxidoreductase activity"/>
    <property type="evidence" value="ECO:0007669"/>
    <property type="project" value="InterPro"/>
</dbReference>
<organism evidence="3">
    <name type="scientific">Aplanochytrium stocchinoi</name>
    <dbReference type="NCBI Taxonomy" id="215587"/>
    <lineage>
        <taxon>Eukaryota</taxon>
        <taxon>Sar</taxon>
        <taxon>Stramenopiles</taxon>
        <taxon>Bigyra</taxon>
        <taxon>Labyrinthulomycetes</taxon>
        <taxon>Thraustochytrida</taxon>
        <taxon>Thraustochytriidae</taxon>
        <taxon>Aplanochytrium</taxon>
    </lineage>
</organism>
<accession>A0A7S3PLA2</accession>
<dbReference type="SUPFAM" id="SSF52833">
    <property type="entry name" value="Thioredoxin-like"/>
    <property type="match status" value="1"/>
</dbReference>
<evidence type="ECO:0000256" key="1">
    <source>
        <dbReference type="SAM" id="Phobius"/>
    </source>
</evidence>
<name>A0A7S3PLA2_9STRA</name>
<dbReference type="GO" id="GO:0016209">
    <property type="term" value="F:antioxidant activity"/>
    <property type="evidence" value="ECO:0007669"/>
    <property type="project" value="InterPro"/>
</dbReference>
<dbReference type="AlphaFoldDB" id="A0A7S3PLA2"/>
<dbReference type="InterPro" id="IPR000866">
    <property type="entry name" value="AhpC/TSA"/>
</dbReference>
<gene>
    <name evidence="3" type="ORF">ASTO00021_LOCUS13145</name>
</gene>
<dbReference type="PANTHER" id="PTHR43640:SF1">
    <property type="entry name" value="THIOREDOXIN-DEPENDENT PEROXIREDOXIN"/>
    <property type="match status" value="1"/>
</dbReference>
<dbReference type="InterPro" id="IPR047262">
    <property type="entry name" value="PRX-like1"/>
</dbReference>
<keyword evidence="1" id="KW-0472">Membrane</keyword>
<keyword evidence="1" id="KW-1133">Transmembrane helix</keyword>
<dbReference type="EMBL" id="HBIN01017239">
    <property type="protein sequence ID" value="CAE0443038.1"/>
    <property type="molecule type" value="Transcribed_RNA"/>
</dbReference>
<proteinExistence type="predicted"/>
<dbReference type="InterPro" id="IPR036249">
    <property type="entry name" value="Thioredoxin-like_sf"/>
</dbReference>
<sequence length="274" mass="31198">MPVRTSEIHEVPLGTKCPEFELTTVDTGKKITRESLVKETEDFKGLCVMFLCNHCPIVGHIRASLALVAEMYQEQGIAFVAIMPNELSISAMNNPTEMCAEIKKFNYTFPYCFDGDKQKVSRDIGVAVTPDFFVYNKDLELVYRGAFDATRPSEQGFFTPGEVLWTVKDFKVGAPPDGLYLRSALDALVSEEKDKISKIQQFPAEGCSVKWIPGEQEPSWSVSEYNYPEAVKYHHAWNRKYYLWKFFYNIVYSFLGIFGYERPPIGNELNKGGI</sequence>
<dbReference type="CDD" id="cd02969">
    <property type="entry name" value="PRX_like1"/>
    <property type="match status" value="1"/>
</dbReference>
<feature type="transmembrane region" description="Helical" evidence="1">
    <location>
        <begin position="242"/>
        <end position="260"/>
    </location>
</feature>
<keyword evidence="1" id="KW-0812">Transmembrane</keyword>
<dbReference type="Pfam" id="PF00578">
    <property type="entry name" value="AhpC-TSA"/>
    <property type="match status" value="1"/>
</dbReference>
<dbReference type="PANTHER" id="PTHR43640">
    <property type="entry name" value="OS07G0260300 PROTEIN"/>
    <property type="match status" value="1"/>
</dbReference>
<evidence type="ECO:0000313" key="3">
    <source>
        <dbReference type="EMBL" id="CAE0443038.1"/>
    </source>
</evidence>
<reference evidence="3" key="1">
    <citation type="submission" date="2021-01" db="EMBL/GenBank/DDBJ databases">
        <authorList>
            <person name="Corre E."/>
            <person name="Pelletier E."/>
            <person name="Niang G."/>
            <person name="Scheremetjew M."/>
            <person name="Finn R."/>
            <person name="Kale V."/>
            <person name="Holt S."/>
            <person name="Cochrane G."/>
            <person name="Meng A."/>
            <person name="Brown T."/>
            <person name="Cohen L."/>
        </authorList>
    </citation>
    <scope>NUCLEOTIDE SEQUENCE</scope>
    <source>
        <strain evidence="3">GSBS06</strain>
    </source>
</reference>
<evidence type="ECO:0000259" key="2">
    <source>
        <dbReference type="PROSITE" id="PS51352"/>
    </source>
</evidence>
<dbReference type="InterPro" id="IPR013766">
    <property type="entry name" value="Thioredoxin_domain"/>
</dbReference>